<dbReference type="EMBL" id="CM042027">
    <property type="protein sequence ID" value="KAI3802728.1"/>
    <property type="molecule type" value="Genomic_DNA"/>
</dbReference>
<sequence length="134" mass="15079">MAASLFGKIARNNCKYNVFYSDVVEFMIEYFEYLFGVVIVDEENDAGTKNSATVSTENADAEKGQVEMETDAVINKIRYGFAKGCNTYVSYSKYGLIPKEVNWKSDGIIIPVKNQMDTGKHDLDCFAPHMLFSI</sequence>
<evidence type="ECO:0000313" key="1">
    <source>
        <dbReference type="EMBL" id="KAI3802728.1"/>
    </source>
</evidence>
<proteinExistence type="predicted"/>
<dbReference type="Proteomes" id="UP001056120">
    <property type="component" value="Linkage Group LG10"/>
</dbReference>
<keyword evidence="2" id="KW-1185">Reference proteome</keyword>
<reference evidence="1 2" key="2">
    <citation type="journal article" date="2022" name="Mol. Ecol. Resour.">
        <title>The genomes of chicory, endive, great burdock and yacon provide insights into Asteraceae paleo-polyploidization history and plant inulin production.</title>
        <authorList>
            <person name="Fan W."/>
            <person name="Wang S."/>
            <person name="Wang H."/>
            <person name="Wang A."/>
            <person name="Jiang F."/>
            <person name="Liu H."/>
            <person name="Zhao H."/>
            <person name="Xu D."/>
            <person name="Zhang Y."/>
        </authorList>
    </citation>
    <scope>NUCLEOTIDE SEQUENCE [LARGE SCALE GENOMIC DNA]</scope>
    <source>
        <strain evidence="2">cv. Yunnan</strain>
        <tissue evidence="1">Leaves</tissue>
    </source>
</reference>
<name>A0ACB9I561_9ASTR</name>
<evidence type="ECO:0000313" key="2">
    <source>
        <dbReference type="Proteomes" id="UP001056120"/>
    </source>
</evidence>
<reference evidence="2" key="1">
    <citation type="journal article" date="2022" name="Mol. Ecol. Resour.">
        <title>The genomes of chicory, endive, great burdock and yacon provide insights into Asteraceae palaeo-polyploidization history and plant inulin production.</title>
        <authorList>
            <person name="Fan W."/>
            <person name="Wang S."/>
            <person name="Wang H."/>
            <person name="Wang A."/>
            <person name="Jiang F."/>
            <person name="Liu H."/>
            <person name="Zhao H."/>
            <person name="Xu D."/>
            <person name="Zhang Y."/>
        </authorList>
    </citation>
    <scope>NUCLEOTIDE SEQUENCE [LARGE SCALE GENOMIC DNA]</scope>
    <source>
        <strain evidence="2">cv. Yunnan</strain>
    </source>
</reference>
<comment type="caution">
    <text evidence="1">The sequence shown here is derived from an EMBL/GenBank/DDBJ whole genome shotgun (WGS) entry which is preliminary data.</text>
</comment>
<organism evidence="1 2">
    <name type="scientific">Smallanthus sonchifolius</name>
    <dbReference type="NCBI Taxonomy" id="185202"/>
    <lineage>
        <taxon>Eukaryota</taxon>
        <taxon>Viridiplantae</taxon>
        <taxon>Streptophyta</taxon>
        <taxon>Embryophyta</taxon>
        <taxon>Tracheophyta</taxon>
        <taxon>Spermatophyta</taxon>
        <taxon>Magnoliopsida</taxon>
        <taxon>eudicotyledons</taxon>
        <taxon>Gunneridae</taxon>
        <taxon>Pentapetalae</taxon>
        <taxon>asterids</taxon>
        <taxon>campanulids</taxon>
        <taxon>Asterales</taxon>
        <taxon>Asteraceae</taxon>
        <taxon>Asteroideae</taxon>
        <taxon>Heliantheae alliance</taxon>
        <taxon>Millerieae</taxon>
        <taxon>Smallanthus</taxon>
    </lineage>
</organism>
<protein>
    <submittedName>
        <fullName evidence="1">Uncharacterized protein</fullName>
    </submittedName>
</protein>
<gene>
    <name evidence="1" type="ORF">L1987_30869</name>
</gene>
<accession>A0ACB9I561</accession>